<evidence type="ECO:0000313" key="16">
    <source>
        <dbReference type="Proteomes" id="UP000678393"/>
    </source>
</evidence>
<evidence type="ECO:0000256" key="9">
    <source>
        <dbReference type="ARBA" id="ARBA00022989"/>
    </source>
</evidence>
<evidence type="ECO:0000256" key="7">
    <source>
        <dbReference type="ARBA" id="ARBA00022837"/>
    </source>
</evidence>
<keyword evidence="3" id="KW-0109">Calcium transport</keyword>
<evidence type="ECO:0000259" key="14">
    <source>
        <dbReference type="PROSITE" id="PS50234"/>
    </source>
</evidence>
<keyword evidence="7" id="KW-0106">Calcium</keyword>
<accession>A0A8S3YI43</accession>
<sequence>MLIQNYILQLANDGIKRDYTQSYLDSAKYISEKKDGSELITLVQKQLGDYFRNKKQAAERLAEKVRDVYDEFYEKNMSSTATTLNDLPSDAYYDSDIPDKLPKDMSFSPYFRQQVSALNSTIKIADEVPRNEKQVIDAVLLTSKLDETFLENARKDPLLRWQYFGSIIGVTRLYPGREWSNNFAGFYDDYDPRVRPWYIQATSGPKDVIIILDCSLSMKGEKFSIAKAVARTVIHTLTKQDYVNVICARNSHWSEVGKWHFYDTRVLSCQDQRMVPATNAHRKDLIEQIEKLEAGGTTELEKGFDTAFSLLRSVPRTGCQSIIVFATDGKDTDGEDVRCGPGYYTRSGYVPGPICKYNFTSVYGVAMEKNKYLQPSARIFSYLIVEDAEIFPGRLACDHYGSMLKLETGENLITQMSNYFEFLSAIAVMENALWTAPYLDAWGLGLMITHAVAVTSKKTGKYIGVVGVDATLDEIENFLTKHQWGSVYSFLINSQSGVIFHPKLKPSTKLLEDPIFIPIAQLEQDKDGKPREFSDIEDAMLQGKTGSKIISKSRDGKTRTYYYGSILDKEYSFAFSLGSEDMIFRRSQEPTNRSGIGESYFNLLKMYDSPLLKEKLPGVLERLQVKDKEAKYPGLRVSYEHSTIFLAPQSHCDPIEYSYNDSLEKKTLDAHLWINGNDPDRGCEGTGQLYNKGVRADVLITYPIQEIWKKRAFESLDQVKWTNVGLRSGVFRTYPGHRSTRNYDPTQRPWYKRTSAAPHKTSVSTPYMDSAGVGKINTISQAVFEGMTPKTDKECANFTKGKLMGGCVCDVDTDCYIKVCYKSVAEGPNKHQRRCATERVEAVTGLDILYDDFQKKSLESMQASDFRKSCGQEYDCPDGEPGCQTRCYLFDTSAFLVMDADFLMANALDPSQYDMVTLGRKEGEIMKHLVYYHKFFKREESIDFQGSCRISPDDPKVTMDGLPQNPEDTDDYYKKRGKIPKFHNDFGCIQNVVSYKTDDLALGPSGMITGNVSGPCMSGFYYVTALPQTNLYLLVIEDWFAYRQTLFYNFNCKITRSVVNSGAYRIINGTCAHKETSDSTLRDLGKCPKLKDVKPRCEFNKAAIVIGHITFLVGALLLSYL</sequence>
<dbReference type="InterPro" id="IPR036465">
    <property type="entry name" value="vWFA_dom_sf"/>
</dbReference>
<keyword evidence="9" id="KW-1133">Transmembrane helix</keyword>
<comment type="subcellular location">
    <subcellularLocation>
        <location evidence="1">Membrane</location>
        <topology evidence="1">Single-pass type I membrane protein</topology>
    </subcellularLocation>
</comment>
<dbReference type="InterPro" id="IPR002035">
    <property type="entry name" value="VWF_A"/>
</dbReference>
<keyword evidence="4" id="KW-0107">Calcium channel</keyword>
<dbReference type="InterPro" id="IPR051173">
    <property type="entry name" value="Ca_channel_alpha-2/delta"/>
</dbReference>
<keyword evidence="6" id="KW-0732">Signal</keyword>
<dbReference type="Gene3D" id="3.30.450.20">
    <property type="entry name" value="PAS domain"/>
    <property type="match status" value="2"/>
</dbReference>
<protein>
    <recommendedName>
        <fullName evidence="14">VWFA domain-containing protein</fullName>
    </recommendedName>
</protein>
<dbReference type="EMBL" id="CAJHNH020000284">
    <property type="protein sequence ID" value="CAG5116667.1"/>
    <property type="molecule type" value="Genomic_DNA"/>
</dbReference>
<dbReference type="Pfam" id="PF08399">
    <property type="entry name" value="VWA_N"/>
    <property type="match status" value="1"/>
</dbReference>
<dbReference type="SMART" id="SM00327">
    <property type="entry name" value="VWA"/>
    <property type="match status" value="1"/>
</dbReference>
<name>A0A8S3YI43_9EUPU</name>
<evidence type="ECO:0000256" key="10">
    <source>
        <dbReference type="ARBA" id="ARBA00023065"/>
    </source>
</evidence>
<keyword evidence="16" id="KW-1185">Reference proteome</keyword>
<evidence type="ECO:0000256" key="12">
    <source>
        <dbReference type="ARBA" id="ARBA00023180"/>
    </source>
</evidence>
<dbReference type="Pfam" id="PF13519">
    <property type="entry name" value="VWA_2"/>
    <property type="match status" value="1"/>
</dbReference>
<dbReference type="OrthoDB" id="10054666at2759"/>
<dbReference type="PROSITE" id="PS50234">
    <property type="entry name" value="VWFA"/>
    <property type="match status" value="1"/>
</dbReference>
<dbReference type="PANTHER" id="PTHR10166">
    <property type="entry name" value="VOLTAGE-DEPENDENT CALCIUM CHANNEL SUBUNIT ALPHA-2/DELTA-RELATED"/>
    <property type="match status" value="1"/>
</dbReference>
<evidence type="ECO:0000256" key="11">
    <source>
        <dbReference type="ARBA" id="ARBA00023136"/>
    </source>
</evidence>
<keyword evidence="13" id="KW-0407">Ion channel</keyword>
<evidence type="ECO:0000256" key="13">
    <source>
        <dbReference type="ARBA" id="ARBA00023303"/>
    </source>
</evidence>
<keyword evidence="12" id="KW-0325">Glycoprotein</keyword>
<comment type="caution">
    <text evidence="15">The sequence shown here is derived from an EMBL/GenBank/DDBJ whole genome shotgun (WGS) entry which is preliminary data.</text>
</comment>
<dbReference type="GO" id="GO:0005245">
    <property type="term" value="F:voltage-gated calcium channel activity"/>
    <property type="evidence" value="ECO:0007669"/>
    <property type="project" value="TreeGrafter"/>
</dbReference>
<keyword evidence="5" id="KW-0812">Transmembrane</keyword>
<evidence type="ECO:0000313" key="15">
    <source>
        <dbReference type="EMBL" id="CAG5116667.1"/>
    </source>
</evidence>
<dbReference type="PANTHER" id="PTHR10166:SF43">
    <property type="entry name" value="VWA N-TERMINAL DOMAIN-CONTAINING PROTEIN"/>
    <property type="match status" value="1"/>
</dbReference>
<evidence type="ECO:0000256" key="3">
    <source>
        <dbReference type="ARBA" id="ARBA00022568"/>
    </source>
</evidence>
<evidence type="ECO:0000256" key="8">
    <source>
        <dbReference type="ARBA" id="ARBA00022882"/>
    </source>
</evidence>
<keyword evidence="2" id="KW-0813">Transport</keyword>
<dbReference type="GO" id="GO:0005891">
    <property type="term" value="C:voltage-gated calcium channel complex"/>
    <property type="evidence" value="ECO:0007669"/>
    <property type="project" value="TreeGrafter"/>
</dbReference>
<dbReference type="Gene3D" id="3.40.50.410">
    <property type="entry name" value="von Willebrand factor, type A domain"/>
    <property type="match status" value="1"/>
</dbReference>
<keyword evidence="10" id="KW-0406">Ion transport</keyword>
<evidence type="ECO:0000256" key="6">
    <source>
        <dbReference type="ARBA" id="ARBA00022729"/>
    </source>
</evidence>
<dbReference type="InterPro" id="IPR013608">
    <property type="entry name" value="VWA_N"/>
</dbReference>
<organism evidence="15 16">
    <name type="scientific">Candidula unifasciata</name>
    <dbReference type="NCBI Taxonomy" id="100452"/>
    <lineage>
        <taxon>Eukaryota</taxon>
        <taxon>Metazoa</taxon>
        <taxon>Spiralia</taxon>
        <taxon>Lophotrochozoa</taxon>
        <taxon>Mollusca</taxon>
        <taxon>Gastropoda</taxon>
        <taxon>Heterobranchia</taxon>
        <taxon>Euthyneura</taxon>
        <taxon>Panpulmonata</taxon>
        <taxon>Eupulmonata</taxon>
        <taxon>Stylommatophora</taxon>
        <taxon>Helicina</taxon>
        <taxon>Helicoidea</taxon>
        <taxon>Geomitridae</taxon>
        <taxon>Candidula</taxon>
    </lineage>
</organism>
<reference evidence="15" key="1">
    <citation type="submission" date="2021-04" db="EMBL/GenBank/DDBJ databases">
        <authorList>
            <consortium name="Molecular Ecology Group"/>
        </authorList>
    </citation>
    <scope>NUCLEOTIDE SEQUENCE</scope>
</reference>
<feature type="domain" description="VWFA" evidence="14">
    <location>
        <begin position="207"/>
        <end position="338"/>
    </location>
</feature>
<keyword evidence="8" id="KW-0851">Voltage-gated channel</keyword>
<dbReference type="AlphaFoldDB" id="A0A8S3YI43"/>
<evidence type="ECO:0000256" key="4">
    <source>
        <dbReference type="ARBA" id="ARBA00022673"/>
    </source>
</evidence>
<evidence type="ECO:0000256" key="1">
    <source>
        <dbReference type="ARBA" id="ARBA00004479"/>
    </source>
</evidence>
<gene>
    <name evidence="15" type="ORF">CUNI_LOCUS2225</name>
</gene>
<keyword evidence="11" id="KW-0472">Membrane</keyword>
<dbReference type="SUPFAM" id="SSF53300">
    <property type="entry name" value="vWA-like"/>
    <property type="match status" value="1"/>
</dbReference>
<proteinExistence type="predicted"/>
<evidence type="ECO:0000256" key="2">
    <source>
        <dbReference type="ARBA" id="ARBA00022448"/>
    </source>
</evidence>
<evidence type="ECO:0000256" key="5">
    <source>
        <dbReference type="ARBA" id="ARBA00022692"/>
    </source>
</evidence>
<dbReference type="Proteomes" id="UP000678393">
    <property type="component" value="Unassembled WGS sequence"/>
</dbReference>